<proteinExistence type="predicted"/>
<accession>A0A9P2C2D0</accession>
<dbReference type="EMBL" id="AAMGHX010000007">
    <property type="protein sequence ID" value="EDH0842344.1"/>
    <property type="molecule type" value="Genomic_DNA"/>
</dbReference>
<dbReference type="AlphaFoldDB" id="A0A9P2C2D0"/>
<dbReference type="InterPro" id="IPR041073">
    <property type="entry name" value="MobL"/>
</dbReference>
<dbReference type="Proteomes" id="UP000335978">
    <property type="component" value="Unassembled WGS sequence"/>
</dbReference>
<evidence type="ECO:0000313" key="2">
    <source>
        <dbReference type="EMBL" id="EDH0842344.1"/>
    </source>
</evidence>
<evidence type="ECO:0000256" key="1">
    <source>
        <dbReference type="SAM" id="MobiDB-lite"/>
    </source>
</evidence>
<dbReference type="NCBIfam" id="NF041498">
    <property type="entry name" value="MobP2"/>
    <property type="match status" value="1"/>
</dbReference>
<reference evidence="2 3" key="1">
    <citation type="submission" date="2019-10" db="EMBL/GenBank/DDBJ databases">
        <authorList>
            <consortium name="GenomeTrakr: Next Generation Sequencing Network for Food Pathogen Tracability"/>
        </authorList>
    </citation>
    <scope>NUCLEOTIDE SEQUENCE [LARGE SCALE GENOMIC DNA]</scope>
    <source>
        <strain evidence="2 3">CFSAN085184</strain>
    </source>
</reference>
<organism evidence="2 3">
    <name type="scientific">Listeria monocytogenes</name>
    <dbReference type="NCBI Taxonomy" id="1639"/>
    <lineage>
        <taxon>Bacteria</taxon>
        <taxon>Bacillati</taxon>
        <taxon>Bacillota</taxon>
        <taxon>Bacilli</taxon>
        <taxon>Bacillales</taxon>
        <taxon>Listeriaceae</taxon>
        <taxon>Listeria</taxon>
    </lineage>
</organism>
<feature type="region of interest" description="Disordered" evidence="1">
    <location>
        <begin position="398"/>
        <end position="423"/>
    </location>
</feature>
<protein>
    <recommendedName>
        <fullName evidence="4">Relaxase</fullName>
    </recommendedName>
</protein>
<evidence type="ECO:0000313" key="3">
    <source>
        <dbReference type="Proteomes" id="UP000335978"/>
    </source>
</evidence>
<dbReference type="InterPro" id="IPR048101">
    <property type="entry name" value="MobP2"/>
</dbReference>
<sequence length="619" mass="72239">MASNLGVLHDAKFTYGTDIAGFIKYMDDETKTNQEVANLNFGTFMGYMDNPNKSTGLFDSTGEYISKERRKDYVQYFKLAQERDTILWQDLFSFNNEWLEEYGLMNTKTNEVDDTRLMNAVKTAMDTLVKMEGLQDYKWVASMHHNTEHRHFHVAGVELNPSRLWKWHNVYKKDYRGRYVLDEVGKKIPTGNKVFQPTGVRKKETLKKIKSVFVNQLIQSAEALKAIDHVARQEIVGSIKAAKAFQVESQQEKEMLANLYLKLPKDKRLWNMKNAKKNFFGKEVTLLIESKFKGLLKEPYNDWQKKSIAQSEAYEKAYKNVEIKDAPINDPEIKKYYQDKLDKLYYDAGNAVLAQLRNLDKERQASGMNRKKFIGSMHVPLDRELLVEVKDFSLEKIQNPPSQKGIHSELQPPTKYSPPNKKDVLKPYSQEEVDTALSNLVFKPLEIEDDFALKNPPSQKGTTNHAPYIQETIDSALSSLVYKEEETKQSANFENLPSQKGQSSNPWHVVNVYLDDEKIRVLTNSEVDRKEVQTLYEEREKPHKKYGDKNTNYSTTGKREVEWDRRKFIEERQNAAKINRTIRGIDRNMKKATNKWRDQMDYEYLEQQILQEGKHSFSY</sequence>
<comment type="caution">
    <text evidence="2">The sequence shown here is derived from an EMBL/GenBank/DDBJ whole genome shotgun (WGS) entry which is preliminary data.</text>
</comment>
<dbReference type="Pfam" id="PF18555">
    <property type="entry name" value="MobL"/>
    <property type="match status" value="1"/>
</dbReference>
<gene>
    <name evidence="2" type="ORF">GCV64_14755</name>
</gene>
<evidence type="ECO:0008006" key="4">
    <source>
        <dbReference type="Google" id="ProtNLM"/>
    </source>
</evidence>
<name>A0A9P2C2D0_LISMN</name>